<dbReference type="InterPro" id="IPR000917">
    <property type="entry name" value="Sulfatase_N"/>
</dbReference>
<dbReference type="GO" id="GO:0004065">
    <property type="term" value="F:arylsulfatase activity"/>
    <property type="evidence" value="ECO:0007669"/>
    <property type="project" value="TreeGrafter"/>
</dbReference>
<keyword evidence="2" id="KW-0378">Hydrolase</keyword>
<dbReference type="EMBL" id="UINC01130822">
    <property type="protein sequence ID" value="SVD12131.1"/>
    <property type="molecule type" value="Genomic_DNA"/>
</dbReference>
<name>A0A382ST93_9ZZZZ</name>
<dbReference type="PANTHER" id="PTHR42693">
    <property type="entry name" value="ARYLSULFATASE FAMILY MEMBER"/>
    <property type="match status" value="1"/>
</dbReference>
<evidence type="ECO:0000256" key="2">
    <source>
        <dbReference type="ARBA" id="ARBA00022801"/>
    </source>
</evidence>
<sequence length="262" mass="29751">MNTPHIIYILSDEHRGQAMGHVGDPNVQTPWMDRLASEGASFSRAYANCPICTPSRGTIFSGRHAHAGPVAGFFDVFKPTAPSTATELRKAGYHTTYFGKWHCGIVRNQVPSSVVKDQTGVFEGGSRNRTPESHRAGFQDWYGFENLNRHFNSSIYELDNHDPTPLDGYETDALTDKAIDYIRHYDRDEPLFLVLSVTPPHFPLIVPEKWERFASDSLVVRENFHDSPEMRKSLATYYAMIENLDWNIGRLNECLKNQPGFE</sequence>
<dbReference type="SUPFAM" id="SSF53649">
    <property type="entry name" value="Alkaline phosphatase-like"/>
    <property type="match status" value="1"/>
</dbReference>
<dbReference type="InterPro" id="IPR050738">
    <property type="entry name" value="Sulfatase"/>
</dbReference>
<proteinExistence type="inferred from homology"/>
<comment type="similarity">
    <text evidence="1">Belongs to the sulfatase family.</text>
</comment>
<evidence type="ECO:0000259" key="3">
    <source>
        <dbReference type="Pfam" id="PF00884"/>
    </source>
</evidence>
<reference evidence="4" key="1">
    <citation type="submission" date="2018-05" db="EMBL/GenBank/DDBJ databases">
        <authorList>
            <person name="Lanie J.A."/>
            <person name="Ng W.-L."/>
            <person name="Kazmierczak K.M."/>
            <person name="Andrzejewski T.M."/>
            <person name="Davidsen T.M."/>
            <person name="Wayne K.J."/>
            <person name="Tettelin H."/>
            <person name="Glass J.I."/>
            <person name="Rusch D."/>
            <person name="Podicherti R."/>
            <person name="Tsui H.-C.T."/>
            <person name="Winkler M.E."/>
        </authorList>
    </citation>
    <scope>NUCLEOTIDE SEQUENCE</scope>
</reference>
<dbReference type="Gene3D" id="3.40.720.10">
    <property type="entry name" value="Alkaline Phosphatase, subunit A"/>
    <property type="match status" value="1"/>
</dbReference>
<accession>A0A382ST93</accession>
<dbReference type="InterPro" id="IPR017850">
    <property type="entry name" value="Alkaline_phosphatase_core_sf"/>
</dbReference>
<dbReference type="PANTHER" id="PTHR42693:SF53">
    <property type="entry name" value="ENDO-4-O-SULFATASE"/>
    <property type="match status" value="1"/>
</dbReference>
<organism evidence="4">
    <name type="scientific">marine metagenome</name>
    <dbReference type="NCBI Taxonomy" id="408172"/>
    <lineage>
        <taxon>unclassified sequences</taxon>
        <taxon>metagenomes</taxon>
        <taxon>ecological metagenomes</taxon>
    </lineage>
</organism>
<dbReference type="Pfam" id="PF00884">
    <property type="entry name" value="Sulfatase"/>
    <property type="match status" value="1"/>
</dbReference>
<gene>
    <name evidence="4" type="ORF">METZ01_LOCUS364985</name>
</gene>
<dbReference type="AlphaFoldDB" id="A0A382ST93"/>
<protein>
    <recommendedName>
        <fullName evidence="3">Sulfatase N-terminal domain-containing protein</fullName>
    </recommendedName>
</protein>
<feature type="non-terminal residue" evidence="4">
    <location>
        <position position="262"/>
    </location>
</feature>
<feature type="domain" description="Sulfatase N-terminal" evidence="3">
    <location>
        <begin position="4"/>
        <end position="256"/>
    </location>
</feature>
<evidence type="ECO:0000256" key="1">
    <source>
        <dbReference type="ARBA" id="ARBA00008779"/>
    </source>
</evidence>
<evidence type="ECO:0000313" key="4">
    <source>
        <dbReference type="EMBL" id="SVD12131.1"/>
    </source>
</evidence>